<keyword evidence="1" id="KW-0175">Coiled coil</keyword>
<accession>A0A2S6H056</accession>
<evidence type="ECO:0000313" key="3">
    <source>
        <dbReference type="EMBL" id="PPK70864.1"/>
    </source>
</evidence>
<reference evidence="3 4" key="1">
    <citation type="submission" date="2018-02" db="EMBL/GenBank/DDBJ databases">
        <title>Genomic Encyclopedia of Archaeal and Bacterial Type Strains, Phase II (KMG-II): from individual species to whole genera.</title>
        <authorList>
            <person name="Goeker M."/>
        </authorList>
    </citation>
    <scope>NUCLEOTIDE SEQUENCE [LARGE SCALE GENOMIC DNA]</scope>
    <source>
        <strain evidence="3 4">YU 961-1</strain>
    </source>
</reference>
<dbReference type="Pfam" id="PF12277">
    <property type="entry name" value="DUF3618"/>
    <property type="match status" value="1"/>
</dbReference>
<name>A0A2S6H056_9PSEU</name>
<gene>
    <name evidence="3" type="ORF">CLV40_10150</name>
</gene>
<dbReference type="OrthoDB" id="3538349at2"/>
<organism evidence="3 4">
    <name type="scientific">Actinokineospora auranticolor</name>
    <dbReference type="NCBI Taxonomy" id="155976"/>
    <lineage>
        <taxon>Bacteria</taxon>
        <taxon>Bacillati</taxon>
        <taxon>Actinomycetota</taxon>
        <taxon>Actinomycetes</taxon>
        <taxon>Pseudonocardiales</taxon>
        <taxon>Pseudonocardiaceae</taxon>
        <taxon>Actinokineospora</taxon>
    </lineage>
</organism>
<evidence type="ECO:0000256" key="1">
    <source>
        <dbReference type="SAM" id="Coils"/>
    </source>
</evidence>
<evidence type="ECO:0000256" key="2">
    <source>
        <dbReference type="SAM" id="Phobius"/>
    </source>
</evidence>
<dbReference type="SUPFAM" id="SSF58113">
    <property type="entry name" value="Apolipoprotein A-I"/>
    <property type="match status" value="1"/>
</dbReference>
<evidence type="ECO:0000313" key="4">
    <source>
        <dbReference type="Proteomes" id="UP000239203"/>
    </source>
</evidence>
<dbReference type="RefSeq" id="WP_104475736.1">
    <property type="nucleotide sequence ID" value="NZ_CP154825.1"/>
</dbReference>
<dbReference type="Gene3D" id="1.20.120.20">
    <property type="entry name" value="Apolipoprotein"/>
    <property type="match status" value="1"/>
</dbReference>
<dbReference type="InterPro" id="IPR022062">
    <property type="entry name" value="DUF3618"/>
</dbReference>
<feature type="coiled-coil region" evidence="1">
    <location>
        <begin position="7"/>
        <end position="77"/>
    </location>
</feature>
<dbReference type="AlphaFoldDB" id="A0A2S6H056"/>
<proteinExistence type="predicted"/>
<protein>
    <submittedName>
        <fullName evidence="3">Uncharacterized protein DUF3618</fullName>
    </submittedName>
</protein>
<sequence>MSGRSERAELREEIEEAREELAETVDALAAKTEVGRRVGEKADEVKGAVVEKADQVKDTLTERAHEAKERVEDLTEQVGARAGEAVAFARRKPVPVAVVAALLAGLVGLVVWLRSR</sequence>
<keyword evidence="4" id="KW-1185">Reference proteome</keyword>
<keyword evidence="2" id="KW-1133">Transmembrane helix</keyword>
<dbReference type="EMBL" id="PTIX01000001">
    <property type="protein sequence ID" value="PPK70864.1"/>
    <property type="molecule type" value="Genomic_DNA"/>
</dbReference>
<dbReference type="Proteomes" id="UP000239203">
    <property type="component" value="Unassembled WGS sequence"/>
</dbReference>
<feature type="transmembrane region" description="Helical" evidence="2">
    <location>
        <begin position="94"/>
        <end position="113"/>
    </location>
</feature>
<keyword evidence="2" id="KW-0472">Membrane</keyword>
<keyword evidence="2" id="KW-0812">Transmembrane</keyword>
<comment type="caution">
    <text evidence="3">The sequence shown here is derived from an EMBL/GenBank/DDBJ whole genome shotgun (WGS) entry which is preliminary data.</text>
</comment>